<sequence>MKKIFIDGHSGTTGLEIQARLEARPDLRLLLLSEGDRKNPQAKAKMAAQADLVILCLPDEAAKEAVNLYQGLGTKILDASSAHRVDPGWVYGLPELAPGQREKIAQAQRVANPGCYPTGFLLALAPLVRAGLVPQDYPVTIQAVSGYSGGGRQMIEEYERPQGEAYALRVYGLDLKHKHLPEMAAYSGLNRPPIFVPSVANFRQGMLVMVPLDPNRLNLKGAQPQARVLEVWSQAYGTEGFIRPVVGAQLLDPKFLQATSLNGTNQVELAAYGHQDQLLLVARLDNLGKGASGAAVQNLNLMLGCEETTGL</sequence>
<dbReference type="GO" id="GO:0051287">
    <property type="term" value="F:NAD binding"/>
    <property type="evidence" value="ECO:0007669"/>
    <property type="project" value="InterPro"/>
</dbReference>
<evidence type="ECO:0000256" key="6">
    <source>
        <dbReference type="HAMAP-Rule" id="MF_01110"/>
    </source>
</evidence>
<comment type="caution">
    <text evidence="9">The sequence shown here is derived from an EMBL/GenBank/DDBJ whole genome shotgun (WGS) entry which is preliminary data.</text>
</comment>
<protein>
    <recommendedName>
        <fullName evidence="6">N-acetyl-gamma-glutamyl-phosphate reductase</fullName>
        <shortName evidence="6">AGPR</shortName>
        <ecNumber evidence="6">1.2.1.38</ecNumber>
    </recommendedName>
    <alternativeName>
        <fullName evidence="6">N-acetyl-glutamate semialdehyde dehydrogenase</fullName>
        <shortName evidence="6">NAGSA dehydrogenase</shortName>
    </alternativeName>
</protein>
<keyword evidence="4 6" id="KW-0521">NADP</keyword>
<keyword evidence="1 6" id="KW-0963">Cytoplasm</keyword>
<dbReference type="CDD" id="cd23935">
    <property type="entry name" value="AGPR_2_C"/>
    <property type="match status" value="1"/>
</dbReference>
<dbReference type="EC" id="1.2.1.38" evidence="6"/>
<name>A0A1F6H3B9_9PROT</name>
<evidence type="ECO:0000256" key="3">
    <source>
        <dbReference type="ARBA" id="ARBA00022605"/>
    </source>
</evidence>
<dbReference type="SMART" id="SM00859">
    <property type="entry name" value="Semialdhyde_dh"/>
    <property type="match status" value="1"/>
</dbReference>
<evidence type="ECO:0000256" key="5">
    <source>
        <dbReference type="ARBA" id="ARBA00023002"/>
    </source>
</evidence>
<dbReference type="AlphaFoldDB" id="A0A1F6H3B9"/>
<dbReference type="Proteomes" id="UP000177583">
    <property type="component" value="Unassembled WGS sequence"/>
</dbReference>
<dbReference type="GO" id="GO:0003942">
    <property type="term" value="F:N-acetyl-gamma-glutamyl-phosphate reductase activity"/>
    <property type="evidence" value="ECO:0007669"/>
    <property type="project" value="UniProtKB-UniRule"/>
</dbReference>
<comment type="subcellular location">
    <subcellularLocation>
        <location evidence="6">Cytoplasm</location>
    </subcellularLocation>
</comment>
<comment type="function">
    <text evidence="6">Catalyzes the NADPH-dependent reduction of N-acetyl-5-glutamyl phosphate to yield N-acetyl-L-glutamate 5-semialdehyde.</text>
</comment>
<dbReference type="Gene3D" id="3.40.50.720">
    <property type="entry name" value="NAD(P)-binding Rossmann-like Domain"/>
    <property type="match status" value="1"/>
</dbReference>
<keyword evidence="3 6" id="KW-0028">Amino-acid biosynthesis</keyword>
<reference evidence="9 10" key="1">
    <citation type="journal article" date="2016" name="Nat. Commun.">
        <title>Thousands of microbial genomes shed light on interconnected biogeochemical processes in an aquifer system.</title>
        <authorList>
            <person name="Anantharaman K."/>
            <person name="Brown C.T."/>
            <person name="Hug L.A."/>
            <person name="Sharon I."/>
            <person name="Castelle C.J."/>
            <person name="Probst A.J."/>
            <person name="Thomas B.C."/>
            <person name="Singh A."/>
            <person name="Wilkins M.J."/>
            <person name="Karaoz U."/>
            <person name="Brodie E.L."/>
            <person name="Williams K.H."/>
            <person name="Hubbard S.S."/>
            <person name="Banfield J.F."/>
        </authorList>
    </citation>
    <scope>NUCLEOTIDE SEQUENCE [LARGE SCALE GENOMIC DNA]</scope>
</reference>
<dbReference type="UniPathway" id="UPA00068">
    <property type="reaction ID" value="UER00108"/>
</dbReference>
<evidence type="ECO:0000256" key="7">
    <source>
        <dbReference type="PROSITE-ProRule" id="PRU10010"/>
    </source>
</evidence>
<dbReference type="InterPro" id="IPR010136">
    <property type="entry name" value="AGPR_type-2"/>
</dbReference>
<dbReference type="PANTHER" id="PTHR32338">
    <property type="entry name" value="N-ACETYL-GAMMA-GLUTAMYL-PHOSPHATE REDUCTASE, CHLOROPLASTIC-RELATED-RELATED"/>
    <property type="match status" value="1"/>
</dbReference>
<organism evidence="9 10">
    <name type="scientific">Candidatus Lambdaproteobacteria bacterium RIFOXYD2_FULL_56_26</name>
    <dbReference type="NCBI Taxonomy" id="1817773"/>
    <lineage>
        <taxon>Bacteria</taxon>
        <taxon>Pseudomonadati</taxon>
        <taxon>Pseudomonadota</taxon>
        <taxon>Candidatus Lambdaproteobacteria</taxon>
    </lineage>
</organism>
<dbReference type="Pfam" id="PF22698">
    <property type="entry name" value="Semialdhyde_dhC_1"/>
    <property type="match status" value="1"/>
</dbReference>
<gene>
    <name evidence="6" type="primary">argC</name>
    <name evidence="9" type="ORF">A2557_07350</name>
</gene>
<dbReference type="GO" id="GO:0005737">
    <property type="term" value="C:cytoplasm"/>
    <property type="evidence" value="ECO:0007669"/>
    <property type="project" value="UniProtKB-SubCell"/>
</dbReference>
<evidence type="ECO:0000256" key="4">
    <source>
        <dbReference type="ARBA" id="ARBA00022857"/>
    </source>
</evidence>
<dbReference type="InterPro" id="IPR036291">
    <property type="entry name" value="NAD(P)-bd_dom_sf"/>
</dbReference>
<dbReference type="InterPro" id="IPR058924">
    <property type="entry name" value="AGPR_dimerisation_dom"/>
</dbReference>
<evidence type="ECO:0000259" key="8">
    <source>
        <dbReference type="SMART" id="SM00859"/>
    </source>
</evidence>
<dbReference type="Pfam" id="PF01118">
    <property type="entry name" value="Semialdhyde_dh"/>
    <property type="match status" value="1"/>
</dbReference>
<dbReference type="PANTHER" id="PTHR32338:SF10">
    <property type="entry name" value="N-ACETYL-GAMMA-GLUTAMYL-PHOSPHATE REDUCTASE, CHLOROPLASTIC-RELATED"/>
    <property type="match status" value="1"/>
</dbReference>
<dbReference type="EMBL" id="MFNF01000001">
    <property type="protein sequence ID" value="OGH04794.1"/>
    <property type="molecule type" value="Genomic_DNA"/>
</dbReference>
<evidence type="ECO:0000256" key="1">
    <source>
        <dbReference type="ARBA" id="ARBA00022490"/>
    </source>
</evidence>
<dbReference type="HAMAP" id="MF_01110">
    <property type="entry name" value="ArgC_type2"/>
    <property type="match status" value="1"/>
</dbReference>
<keyword evidence="2 6" id="KW-0055">Arginine biosynthesis</keyword>
<evidence type="ECO:0000256" key="2">
    <source>
        <dbReference type="ARBA" id="ARBA00022571"/>
    </source>
</evidence>
<dbReference type="InterPro" id="IPR050085">
    <property type="entry name" value="AGPR"/>
</dbReference>
<evidence type="ECO:0000313" key="10">
    <source>
        <dbReference type="Proteomes" id="UP000177583"/>
    </source>
</evidence>
<dbReference type="Gene3D" id="3.30.360.10">
    <property type="entry name" value="Dihydrodipicolinate Reductase, domain 2"/>
    <property type="match status" value="1"/>
</dbReference>
<dbReference type="InterPro" id="IPR000534">
    <property type="entry name" value="Semialdehyde_DH_NAD-bd"/>
</dbReference>
<accession>A0A1F6H3B9</accession>
<dbReference type="NCBIfam" id="TIGR01851">
    <property type="entry name" value="argC_other"/>
    <property type="match status" value="1"/>
</dbReference>
<dbReference type="InterPro" id="IPR023013">
    <property type="entry name" value="AGPR_AS"/>
</dbReference>
<dbReference type="SUPFAM" id="SSF55347">
    <property type="entry name" value="Glyceraldehyde-3-phosphate dehydrogenase-like, C-terminal domain"/>
    <property type="match status" value="1"/>
</dbReference>
<proteinExistence type="inferred from homology"/>
<comment type="catalytic activity">
    <reaction evidence="6">
        <text>N-acetyl-L-glutamate 5-semialdehyde + phosphate + NADP(+) = N-acetyl-L-glutamyl 5-phosphate + NADPH + H(+)</text>
        <dbReference type="Rhea" id="RHEA:21588"/>
        <dbReference type="ChEBI" id="CHEBI:15378"/>
        <dbReference type="ChEBI" id="CHEBI:29123"/>
        <dbReference type="ChEBI" id="CHEBI:43474"/>
        <dbReference type="ChEBI" id="CHEBI:57783"/>
        <dbReference type="ChEBI" id="CHEBI:57936"/>
        <dbReference type="ChEBI" id="CHEBI:58349"/>
        <dbReference type="EC" id="1.2.1.38"/>
    </reaction>
</comment>
<keyword evidence="5 6" id="KW-0560">Oxidoreductase</keyword>
<evidence type="ECO:0000313" key="9">
    <source>
        <dbReference type="EMBL" id="OGH04794.1"/>
    </source>
</evidence>
<dbReference type="GO" id="GO:0006526">
    <property type="term" value="P:L-arginine biosynthetic process"/>
    <property type="evidence" value="ECO:0007669"/>
    <property type="project" value="UniProtKB-UniRule"/>
</dbReference>
<comment type="similarity">
    <text evidence="6">Belongs to the NAGSA dehydrogenase family. Type 2 subfamily.</text>
</comment>
<feature type="active site" evidence="6 7">
    <location>
        <position position="115"/>
    </location>
</feature>
<feature type="domain" description="Semialdehyde dehydrogenase NAD-binding" evidence="8">
    <location>
        <begin position="3"/>
        <end position="104"/>
    </location>
</feature>
<dbReference type="SUPFAM" id="SSF51735">
    <property type="entry name" value="NAD(P)-binding Rossmann-fold domains"/>
    <property type="match status" value="1"/>
</dbReference>
<dbReference type="PROSITE" id="PS01224">
    <property type="entry name" value="ARGC"/>
    <property type="match status" value="1"/>
</dbReference>
<comment type="pathway">
    <text evidence="6">Amino-acid biosynthesis; L-arginine biosynthesis; N(2)-acetyl-L-ornithine from L-glutamate: step 3/4.</text>
</comment>